<feature type="transmembrane region" description="Helical" evidence="1">
    <location>
        <begin position="38"/>
        <end position="62"/>
    </location>
</feature>
<keyword evidence="3" id="KW-1185">Reference proteome</keyword>
<comment type="caution">
    <text evidence="2">The sequence shown here is derived from an EMBL/GenBank/DDBJ whole genome shotgun (WGS) entry which is preliminary data.</text>
</comment>
<protein>
    <submittedName>
        <fullName evidence="2">Uncharacterized protein</fullName>
    </submittedName>
</protein>
<proteinExistence type="predicted"/>
<evidence type="ECO:0000313" key="2">
    <source>
        <dbReference type="EMBL" id="PSL08088.1"/>
    </source>
</evidence>
<reference evidence="2 3" key="1">
    <citation type="submission" date="2018-03" db="EMBL/GenBank/DDBJ databases">
        <title>Genomic Encyclopedia of Archaeal and Bacterial Type Strains, Phase II (KMG-II): from individual species to whole genera.</title>
        <authorList>
            <person name="Goeker M."/>
        </authorList>
    </citation>
    <scope>NUCLEOTIDE SEQUENCE [LARGE SCALE GENOMIC DNA]</scope>
    <source>
        <strain evidence="2 3">DSM 45211</strain>
    </source>
</reference>
<dbReference type="AlphaFoldDB" id="A0A2P8EF40"/>
<gene>
    <name evidence="2" type="ORF">CLV30_10155</name>
</gene>
<sequence length="97" mass="10161">MNSVARSGDPHATACRMRTHNGGMPEPVARAGRRGRPVVLLVAVLFGLTALAFGAVTVFVLLYGGVRLWIAMGIVVAFAVGIGVVVLRLSSDRSACR</sequence>
<feature type="transmembrane region" description="Helical" evidence="1">
    <location>
        <begin position="68"/>
        <end position="89"/>
    </location>
</feature>
<name>A0A2P8EF40_9ACTN</name>
<evidence type="ECO:0000256" key="1">
    <source>
        <dbReference type="SAM" id="Phobius"/>
    </source>
</evidence>
<keyword evidence="1" id="KW-0472">Membrane</keyword>
<organism evidence="2 3">
    <name type="scientific">Haloactinopolyspora alba</name>
    <dbReference type="NCBI Taxonomy" id="648780"/>
    <lineage>
        <taxon>Bacteria</taxon>
        <taxon>Bacillati</taxon>
        <taxon>Actinomycetota</taxon>
        <taxon>Actinomycetes</taxon>
        <taxon>Jiangellales</taxon>
        <taxon>Jiangellaceae</taxon>
        <taxon>Haloactinopolyspora</taxon>
    </lineage>
</organism>
<evidence type="ECO:0000313" key="3">
    <source>
        <dbReference type="Proteomes" id="UP000243528"/>
    </source>
</evidence>
<keyword evidence="1" id="KW-1133">Transmembrane helix</keyword>
<accession>A0A2P8EF40</accession>
<dbReference type="EMBL" id="PYGE01000001">
    <property type="protein sequence ID" value="PSL08088.1"/>
    <property type="molecule type" value="Genomic_DNA"/>
</dbReference>
<keyword evidence="1" id="KW-0812">Transmembrane</keyword>
<dbReference type="Proteomes" id="UP000243528">
    <property type="component" value="Unassembled WGS sequence"/>
</dbReference>